<dbReference type="GO" id="GO:0005615">
    <property type="term" value="C:extracellular space"/>
    <property type="evidence" value="ECO:0007669"/>
    <property type="project" value="TreeGrafter"/>
</dbReference>
<organism evidence="4 5">
    <name type="scientific">Rudanella paleaurantiibacter</name>
    <dbReference type="NCBI Taxonomy" id="2614655"/>
    <lineage>
        <taxon>Bacteria</taxon>
        <taxon>Pseudomonadati</taxon>
        <taxon>Bacteroidota</taxon>
        <taxon>Cytophagia</taxon>
        <taxon>Cytophagales</taxon>
        <taxon>Cytophagaceae</taxon>
        <taxon>Rudanella</taxon>
    </lineage>
</organism>
<keyword evidence="2" id="KW-0732">Signal</keyword>
<dbReference type="AlphaFoldDB" id="A0A7J5U6T5"/>
<dbReference type="PROSITE" id="PS50213">
    <property type="entry name" value="FAS1"/>
    <property type="match status" value="1"/>
</dbReference>
<protein>
    <submittedName>
        <fullName evidence="4">Fasciclin domain-containing protein</fullName>
    </submittedName>
</protein>
<reference evidence="4 5" key="1">
    <citation type="submission" date="2019-10" db="EMBL/GenBank/DDBJ databases">
        <title>Rudanella paleaurantiibacter sp. nov., isolated from sludge.</title>
        <authorList>
            <person name="Xu S.Q."/>
        </authorList>
    </citation>
    <scope>NUCLEOTIDE SEQUENCE [LARGE SCALE GENOMIC DNA]</scope>
    <source>
        <strain evidence="4 5">HX-22-17</strain>
    </source>
</reference>
<dbReference type="Proteomes" id="UP000488299">
    <property type="component" value="Unassembled WGS sequence"/>
</dbReference>
<feature type="compositionally biased region" description="Polar residues" evidence="1">
    <location>
        <begin position="27"/>
        <end position="48"/>
    </location>
</feature>
<dbReference type="SUPFAM" id="SSF82153">
    <property type="entry name" value="FAS1 domain"/>
    <property type="match status" value="1"/>
</dbReference>
<evidence type="ECO:0000259" key="3">
    <source>
        <dbReference type="PROSITE" id="PS50213"/>
    </source>
</evidence>
<dbReference type="Pfam" id="PF02469">
    <property type="entry name" value="Fasciclin"/>
    <property type="match status" value="1"/>
</dbReference>
<dbReference type="InterPro" id="IPR050904">
    <property type="entry name" value="Adhesion/Biosynth-related"/>
</dbReference>
<dbReference type="PANTHER" id="PTHR10900:SF77">
    <property type="entry name" value="FI19380P1"/>
    <property type="match status" value="1"/>
</dbReference>
<accession>A0A7J5U6T5</accession>
<dbReference type="PANTHER" id="PTHR10900">
    <property type="entry name" value="PERIOSTIN-RELATED"/>
    <property type="match status" value="1"/>
</dbReference>
<dbReference type="InterPro" id="IPR000782">
    <property type="entry name" value="FAS1_domain"/>
</dbReference>
<dbReference type="GO" id="GO:0030198">
    <property type="term" value="P:extracellular matrix organization"/>
    <property type="evidence" value="ECO:0007669"/>
    <property type="project" value="TreeGrafter"/>
</dbReference>
<dbReference type="GO" id="GO:0050839">
    <property type="term" value="F:cell adhesion molecule binding"/>
    <property type="evidence" value="ECO:0007669"/>
    <property type="project" value="TreeGrafter"/>
</dbReference>
<sequence>MKRMKKQWMFVLGLAVATVGGVQAQTSPAANSGRDQSSTTTNAPTTGVSTNADLAASAALSSDHSTLLQALQAASLTDMAQKGGPYTVFAPTNAAFAKIDAATLESLMQPANRQQLSQLLAYHVVRGRYTSATLKNNQTLTTVQGGKLTVKKEGNTLAITDAAGNTSTVNMGDITATNGIVHSVDTVLMPGALSTGAK</sequence>
<evidence type="ECO:0000313" key="4">
    <source>
        <dbReference type="EMBL" id="KAB7733307.1"/>
    </source>
</evidence>
<dbReference type="InterPro" id="IPR036378">
    <property type="entry name" value="FAS1_dom_sf"/>
</dbReference>
<keyword evidence="5" id="KW-1185">Reference proteome</keyword>
<dbReference type="GO" id="GO:0007155">
    <property type="term" value="P:cell adhesion"/>
    <property type="evidence" value="ECO:0007669"/>
    <property type="project" value="TreeGrafter"/>
</dbReference>
<feature type="chain" id="PRO_5029744153" evidence="2">
    <location>
        <begin position="25"/>
        <end position="198"/>
    </location>
</feature>
<name>A0A7J5U6T5_9BACT</name>
<dbReference type="EMBL" id="WELI01000001">
    <property type="protein sequence ID" value="KAB7733307.1"/>
    <property type="molecule type" value="Genomic_DNA"/>
</dbReference>
<feature type="signal peptide" evidence="2">
    <location>
        <begin position="1"/>
        <end position="24"/>
    </location>
</feature>
<comment type="caution">
    <text evidence="4">The sequence shown here is derived from an EMBL/GenBank/DDBJ whole genome shotgun (WGS) entry which is preliminary data.</text>
</comment>
<gene>
    <name evidence="4" type="ORF">F5984_02745</name>
</gene>
<feature type="domain" description="FAS1" evidence="3">
    <location>
        <begin position="51"/>
        <end position="188"/>
    </location>
</feature>
<dbReference type="Gene3D" id="2.30.180.10">
    <property type="entry name" value="FAS1 domain"/>
    <property type="match status" value="1"/>
</dbReference>
<evidence type="ECO:0000313" key="5">
    <source>
        <dbReference type="Proteomes" id="UP000488299"/>
    </source>
</evidence>
<evidence type="ECO:0000256" key="2">
    <source>
        <dbReference type="SAM" id="SignalP"/>
    </source>
</evidence>
<proteinExistence type="predicted"/>
<dbReference type="SMART" id="SM00554">
    <property type="entry name" value="FAS1"/>
    <property type="match status" value="1"/>
</dbReference>
<dbReference type="GO" id="GO:0031012">
    <property type="term" value="C:extracellular matrix"/>
    <property type="evidence" value="ECO:0007669"/>
    <property type="project" value="TreeGrafter"/>
</dbReference>
<evidence type="ECO:0000256" key="1">
    <source>
        <dbReference type="SAM" id="MobiDB-lite"/>
    </source>
</evidence>
<feature type="region of interest" description="Disordered" evidence="1">
    <location>
        <begin position="26"/>
        <end position="48"/>
    </location>
</feature>
<dbReference type="FunFam" id="2.30.180.10:FF:000014">
    <property type="entry name" value="Stabilin 1"/>
    <property type="match status" value="1"/>
</dbReference>